<dbReference type="AlphaFoldDB" id="A0A6S7ZHL7"/>
<dbReference type="Gene3D" id="3.10.180.10">
    <property type="entry name" value="2,3-Dihydroxybiphenyl 1,2-Dioxygenase, domain 1"/>
    <property type="match status" value="1"/>
</dbReference>
<evidence type="ECO:0000313" key="3">
    <source>
        <dbReference type="EMBL" id="CAE0430319.1"/>
    </source>
</evidence>
<name>A0A6S7ZHL7_9STRA</name>
<dbReference type="Pfam" id="PF00903">
    <property type="entry name" value="Glyoxalase"/>
    <property type="match status" value="1"/>
</dbReference>
<sequence length="228" mass="25210">MDRLKKFSTHLSPCPVSGETSEATLLPPEDIQKLSVEELRSRYGQASPDALKIDGVNHIAFVSSDMAKTVWFWNEVLGLRLTKTIQLADGGQHFFMEGGRGASIAYFWWADAPEQAPGIATVDMKNLLSGNFSTAHGSVNHVAFNVPAGKLREYRKRIKATGSIVTPILYHTDETESGYAPVKDANTTWESFYFTGPDGEYLELTSQTSRPFTPEQDIQHKPAIKASD</sequence>
<evidence type="ECO:0000256" key="1">
    <source>
        <dbReference type="SAM" id="MobiDB-lite"/>
    </source>
</evidence>
<dbReference type="EMBL" id="HBIN01001179">
    <property type="protein sequence ID" value="CAE0430320.1"/>
    <property type="molecule type" value="Transcribed_RNA"/>
</dbReference>
<feature type="region of interest" description="Disordered" evidence="1">
    <location>
        <begin position="209"/>
        <end position="228"/>
    </location>
</feature>
<accession>A0A6S7ZHL7</accession>
<evidence type="ECO:0000313" key="4">
    <source>
        <dbReference type="EMBL" id="CAE0430320.1"/>
    </source>
</evidence>
<protein>
    <recommendedName>
        <fullName evidence="2">VOC domain-containing protein</fullName>
    </recommendedName>
</protein>
<reference evidence="3" key="1">
    <citation type="submission" date="2021-01" db="EMBL/GenBank/DDBJ databases">
        <authorList>
            <person name="Corre E."/>
            <person name="Pelletier E."/>
            <person name="Niang G."/>
            <person name="Scheremetjew M."/>
            <person name="Finn R."/>
            <person name="Kale V."/>
            <person name="Holt S."/>
            <person name="Cochrane G."/>
            <person name="Meng A."/>
            <person name="Brown T."/>
            <person name="Cohen L."/>
        </authorList>
    </citation>
    <scope>NUCLEOTIDE SEQUENCE</scope>
    <source>
        <strain evidence="3">GSBS06</strain>
    </source>
</reference>
<gene>
    <name evidence="3" type="ORF">ASTO00021_LOCUS646</name>
    <name evidence="4" type="ORF">ASTO00021_LOCUS647</name>
</gene>
<evidence type="ECO:0000259" key="2">
    <source>
        <dbReference type="PROSITE" id="PS51819"/>
    </source>
</evidence>
<dbReference type="InterPro" id="IPR037523">
    <property type="entry name" value="VOC_core"/>
</dbReference>
<dbReference type="SUPFAM" id="SSF54593">
    <property type="entry name" value="Glyoxalase/Bleomycin resistance protein/Dihydroxybiphenyl dioxygenase"/>
    <property type="match status" value="1"/>
</dbReference>
<dbReference type="InterPro" id="IPR029068">
    <property type="entry name" value="Glyas_Bleomycin-R_OHBP_Dase"/>
</dbReference>
<organism evidence="3">
    <name type="scientific">Aplanochytrium stocchinoi</name>
    <dbReference type="NCBI Taxonomy" id="215587"/>
    <lineage>
        <taxon>Eukaryota</taxon>
        <taxon>Sar</taxon>
        <taxon>Stramenopiles</taxon>
        <taxon>Bigyra</taxon>
        <taxon>Labyrinthulomycetes</taxon>
        <taxon>Thraustochytrida</taxon>
        <taxon>Thraustochytriidae</taxon>
        <taxon>Aplanochytrium</taxon>
    </lineage>
</organism>
<proteinExistence type="predicted"/>
<dbReference type="EMBL" id="HBIN01001178">
    <property type="protein sequence ID" value="CAE0430319.1"/>
    <property type="molecule type" value="Transcribed_RNA"/>
</dbReference>
<dbReference type="PROSITE" id="PS51819">
    <property type="entry name" value="VOC"/>
    <property type="match status" value="1"/>
</dbReference>
<feature type="region of interest" description="Disordered" evidence="1">
    <location>
        <begin position="1"/>
        <end position="22"/>
    </location>
</feature>
<dbReference type="CDD" id="cd06587">
    <property type="entry name" value="VOC"/>
    <property type="match status" value="1"/>
</dbReference>
<dbReference type="InterPro" id="IPR004360">
    <property type="entry name" value="Glyas_Fos-R_dOase_dom"/>
</dbReference>
<feature type="domain" description="VOC" evidence="2">
    <location>
        <begin position="55"/>
        <end position="207"/>
    </location>
</feature>